<dbReference type="Proteomes" id="UP001432202">
    <property type="component" value="Chromosome"/>
</dbReference>
<dbReference type="AlphaFoldDB" id="A0AAX4L4H7"/>
<dbReference type="InterPro" id="IPR041043">
    <property type="entry name" value="DUF5622"/>
</dbReference>
<sequence>MLKHGKYVYVDLGNGKYIKVRVLKARDENSPERYILTSSINKKKPKDAITIKLDNLPVEVKDKLTKFFL</sequence>
<name>A0AAX4L4H7_9CREN</name>
<proteinExistence type="predicted"/>
<accession>A0AAX4L4H7</accession>
<organism evidence="2 3">
    <name type="scientific">Sulfolobus tengchongensis</name>
    <dbReference type="NCBI Taxonomy" id="207809"/>
    <lineage>
        <taxon>Archaea</taxon>
        <taxon>Thermoproteota</taxon>
        <taxon>Thermoprotei</taxon>
        <taxon>Sulfolobales</taxon>
        <taxon>Sulfolobaceae</taxon>
        <taxon>Sulfolobus</taxon>
    </lineage>
</organism>
<gene>
    <name evidence="2" type="ORF">V6M85_00605</name>
</gene>
<dbReference type="EMBL" id="CP146016">
    <property type="protein sequence ID" value="WWQ61862.1"/>
    <property type="molecule type" value="Genomic_DNA"/>
</dbReference>
<evidence type="ECO:0000259" key="1">
    <source>
        <dbReference type="Pfam" id="PF18533"/>
    </source>
</evidence>
<dbReference type="GeneID" id="89335224"/>
<evidence type="ECO:0000313" key="2">
    <source>
        <dbReference type="EMBL" id="WWQ61862.1"/>
    </source>
</evidence>
<feature type="domain" description="DUF5622" evidence="1">
    <location>
        <begin position="2"/>
        <end position="65"/>
    </location>
</feature>
<protein>
    <submittedName>
        <fullName evidence="2">DUF5622 domain-containing protein</fullName>
    </submittedName>
</protein>
<reference evidence="2 3" key="1">
    <citation type="submission" date="2024-02" db="EMBL/GenBank/DDBJ databases">
        <title>STSV induces naive adaptation in Sulfolobus.</title>
        <authorList>
            <person name="Xiang X."/>
            <person name="Song M."/>
        </authorList>
    </citation>
    <scope>NUCLEOTIDE SEQUENCE [LARGE SCALE GENOMIC DNA]</scope>
    <source>
        <strain evidence="2 3">RT2</strain>
    </source>
</reference>
<evidence type="ECO:0000313" key="3">
    <source>
        <dbReference type="Proteomes" id="UP001432202"/>
    </source>
</evidence>
<dbReference type="Gene3D" id="3.30.160.830">
    <property type="match status" value="1"/>
</dbReference>
<dbReference type="RefSeq" id="WP_338604843.1">
    <property type="nucleotide sequence ID" value="NZ_CP146016.1"/>
</dbReference>
<keyword evidence="3" id="KW-1185">Reference proteome</keyword>
<dbReference type="Pfam" id="PF18533">
    <property type="entry name" value="DUF5622"/>
    <property type="match status" value="1"/>
</dbReference>